<feature type="domain" description="Exportin-7/Ran-binding protein 17 TPR repeats" evidence="8">
    <location>
        <begin position="445"/>
        <end position="683"/>
    </location>
</feature>
<keyword evidence="10" id="KW-1185">Reference proteome</keyword>
<organism evidence="9 10">
    <name type="scientific">Blattamonas nauphoetae</name>
    <dbReference type="NCBI Taxonomy" id="2049346"/>
    <lineage>
        <taxon>Eukaryota</taxon>
        <taxon>Metamonada</taxon>
        <taxon>Preaxostyla</taxon>
        <taxon>Oxymonadida</taxon>
        <taxon>Blattamonas</taxon>
    </lineage>
</organism>
<dbReference type="EMBL" id="JARBJD010000011">
    <property type="protein sequence ID" value="KAK2962462.1"/>
    <property type="molecule type" value="Genomic_DNA"/>
</dbReference>
<dbReference type="Pfam" id="PF25795">
    <property type="entry name" value="TPR_XPO7"/>
    <property type="match status" value="1"/>
</dbReference>
<dbReference type="Proteomes" id="UP001281761">
    <property type="component" value="Unassembled WGS sequence"/>
</dbReference>
<sequence>MANQELSELEQYTTSYFDVSGPFPRDIAFNWLDQFSMQENIIEHCTNAISNSQNPFTLLFCCKCLLKLLTEHWSSTPEDKRTGLATFLHQYLQNSGPLIIDVAYSQDFLERSKPGQTPPLIQAIQSICELYARIQKLGWVANGESMNSDLYGQFFRGQLNLSLVGLKLLNEILRQVCFDHDKAFTATENRRVFLQQHQILTEALNLALMCWSFDFIGTSPSSSNDDNASVHIPASWQPLFEDTMTHVIFFELFDKLSDFPNEQKTCLEILCQFAAVRRSIYSNDDSKLRFISSMLDHLTTIMKSSICTSNQNITHQLCRLIFKLKATYTNQDLESVPIFSSFIVEVSRLTFTAFKNWESSANILYYLLSFWARMVQTSARGSSTFSRTSNIIRLFPDNPIHILLPVTEREDPNPAHLDVTWESLITDVVKQYVETKLVVSQKLVDDLLNEDPFNKEDLLTQQMNSIALLVRFSYSSLCPYLVDLLQPRLERYTTLVQLAQADRSEDTISSLALVETELAWIVYVVGGTISVKRNSSHRPDLDTFDGEISGHAMRLLRINQMMPPITTATKRLVMAELYFINNFSKTFIIESVSFCTVVNERITHIAMISSAQHILSAFVDLSFNLLRNWPSDTDMLDACLSFLGEVERGYNGAKLIQNVESMKDVLQNHTVERFEFLREPSNLHIQFYEFLGNLLFTEHKFDLFQPFFTPFTINLRFLSQKSHQELTSPEFEAPLISLFLDLRGISQSCTAVSYFGQLFDELKPYFDTFVRIVVAWEMNSKVVCAFLKFWGELSLNRSLRHSHNLNAANAVHLFRTTAEIVEKISPSHIYETLPAFTTPDNLYKNFYKPVKCLLVLLSNSIDGSYVPFGVCNYYDDNSLERSVETAFRMINSVPRRHLEIFPKLADTTLTFLNAVFHSEIQTALTVEKTILLGIIEKVVDSLSSLNPNQISKALEIFNSIFTYVYSHEGRPDHAVSNFYEVETIYPELFATILLRIFTIALKEEELQTQAAHPLLAVIKVHPDLYETYLHSMSSSVPEDQREVFVYQFGTQLLEDIPESLNHRSRDRFCVNFAQLRKDWLRLFT</sequence>
<proteinExistence type="inferred from homology"/>
<evidence type="ECO:0000256" key="3">
    <source>
        <dbReference type="ARBA" id="ARBA00009466"/>
    </source>
</evidence>
<evidence type="ECO:0000256" key="7">
    <source>
        <dbReference type="ARBA" id="ARBA00023242"/>
    </source>
</evidence>
<keyword evidence="7" id="KW-0539">Nucleus</keyword>
<protein>
    <submittedName>
        <fullName evidence="9">Ran-binding protein</fullName>
    </submittedName>
</protein>
<accession>A0ABQ9YFB8</accession>
<evidence type="ECO:0000256" key="6">
    <source>
        <dbReference type="ARBA" id="ARBA00022927"/>
    </source>
</evidence>
<evidence type="ECO:0000313" key="10">
    <source>
        <dbReference type="Proteomes" id="UP001281761"/>
    </source>
</evidence>
<evidence type="ECO:0000259" key="8">
    <source>
        <dbReference type="Pfam" id="PF25795"/>
    </source>
</evidence>
<dbReference type="PANTHER" id="PTHR12596:SF2">
    <property type="entry name" value="EXPORTIN-7 ISOFORM X1"/>
    <property type="match status" value="1"/>
</dbReference>
<reference evidence="9 10" key="1">
    <citation type="journal article" date="2022" name="bioRxiv">
        <title>Genomics of Preaxostyla Flagellates Illuminates Evolutionary Transitions and the Path Towards Mitochondrial Loss.</title>
        <authorList>
            <person name="Novak L.V.F."/>
            <person name="Treitli S.C."/>
            <person name="Pyrih J."/>
            <person name="Halakuc P."/>
            <person name="Pipaliya S.V."/>
            <person name="Vacek V."/>
            <person name="Brzon O."/>
            <person name="Soukal P."/>
            <person name="Eme L."/>
            <person name="Dacks J.B."/>
            <person name="Karnkowska A."/>
            <person name="Elias M."/>
            <person name="Hampl V."/>
        </authorList>
    </citation>
    <scope>NUCLEOTIDE SEQUENCE [LARGE SCALE GENOMIC DNA]</scope>
    <source>
        <strain evidence="9">NAU3</strain>
        <tissue evidence="9">Gut</tissue>
    </source>
</reference>
<dbReference type="InterPro" id="IPR044189">
    <property type="entry name" value="XPO4/7-like"/>
</dbReference>
<evidence type="ECO:0000256" key="2">
    <source>
        <dbReference type="ARBA" id="ARBA00004496"/>
    </source>
</evidence>
<dbReference type="InterPro" id="IPR011989">
    <property type="entry name" value="ARM-like"/>
</dbReference>
<comment type="subcellular location">
    <subcellularLocation>
        <location evidence="2">Cytoplasm</location>
    </subcellularLocation>
    <subcellularLocation>
        <location evidence="1">Nucleus</location>
    </subcellularLocation>
</comment>
<dbReference type="Gene3D" id="1.25.10.10">
    <property type="entry name" value="Leucine-rich Repeat Variant"/>
    <property type="match status" value="1"/>
</dbReference>
<evidence type="ECO:0000256" key="1">
    <source>
        <dbReference type="ARBA" id="ARBA00004123"/>
    </source>
</evidence>
<keyword evidence="5" id="KW-0963">Cytoplasm</keyword>
<keyword evidence="4" id="KW-0813">Transport</keyword>
<name>A0ABQ9YFB8_9EUKA</name>
<evidence type="ECO:0000256" key="5">
    <source>
        <dbReference type="ARBA" id="ARBA00022490"/>
    </source>
</evidence>
<keyword evidence="6" id="KW-0653">Protein transport</keyword>
<dbReference type="InterPro" id="IPR057947">
    <property type="entry name" value="TPR_XPO7/RBP17"/>
</dbReference>
<dbReference type="InterPro" id="IPR016024">
    <property type="entry name" value="ARM-type_fold"/>
</dbReference>
<evidence type="ECO:0000313" key="9">
    <source>
        <dbReference type="EMBL" id="KAK2962462.1"/>
    </source>
</evidence>
<evidence type="ECO:0000256" key="4">
    <source>
        <dbReference type="ARBA" id="ARBA00022448"/>
    </source>
</evidence>
<comment type="caution">
    <text evidence="9">The sequence shown here is derived from an EMBL/GenBank/DDBJ whole genome shotgun (WGS) entry which is preliminary data.</text>
</comment>
<dbReference type="SUPFAM" id="SSF48371">
    <property type="entry name" value="ARM repeat"/>
    <property type="match status" value="1"/>
</dbReference>
<comment type="similarity">
    <text evidence="3">Belongs to the exportin family.</text>
</comment>
<gene>
    <name evidence="9" type="ORF">BLNAU_2705</name>
</gene>
<dbReference type="PANTHER" id="PTHR12596">
    <property type="entry name" value="EXPORTIN 4,7-RELATED"/>
    <property type="match status" value="1"/>
</dbReference>